<gene>
    <name evidence="5" type="primary">xseA</name>
    <name evidence="9" type="ORF">AA0535_0619</name>
</gene>
<protein>
    <recommendedName>
        <fullName evidence="5">Exodeoxyribonuclease 7 large subunit</fullName>
        <ecNumber evidence="5">3.1.11.6</ecNumber>
    </recommendedName>
    <alternativeName>
        <fullName evidence="5">Exodeoxyribonuclease VII large subunit</fullName>
        <shortName evidence="5">Exonuclease VII large subunit</shortName>
    </alternativeName>
</protein>
<dbReference type="InterPro" id="IPR025824">
    <property type="entry name" value="OB-fold_nuc-bd_dom"/>
</dbReference>
<keyword evidence="4 5" id="KW-0269">Exonuclease</keyword>
<sequence length="483" mass="51868">MSENEQSAGGNVPEYSVSEISGAIKRTLEGSFSRVRVRGEITELKRYPSGHIYLSLKDQGGKISGVVWRGSVSRLGLVPENGIEVIATGRVSAYGDRSSYQLVIDQMSFAGEGALLAKIEKLRQKLLAEGLFDNERKKPLPFLPRLIGLVTSSRGAVLHDILTTLSRRFPRSVLVWPVAVQGEGAVAQIAAAIEGFSSSGLRRDLSPDLLIVARGGGSLEDLMAFNDERVLRAVAACPIPLISAVGHETDTTLIDFVSDRRAPTPTAAAEMAVPLRSEMVADLAHRSARLAGALSRQLQLARARQDQVSARLPDLPSLLETARFRLDERGQRLELALPMVAARARQRLMSLTGRVPSAAHFLGQKNSRLDLASAALAAGIRHRMQQERAGFTHARLGTETLTARLGLDRARLAGIAGRLEAVSPEAVLARGYALVQDGRGKPVTTASGRPRGGAITLRFADGIRSGRLDPVGTEKEEQGDLGL</sequence>
<evidence type="ECO:0000256" key="6">
    <source>
        <dbReference type="RuleBase" id="RU004355"/>
    </source>
</evidence>
<comment type="subcellular location">
    <subcellularLocation>
        <location evidence="5 6">Cytoplasm</location>
    </subcellularLocation>
</comment>
<comment type="subunit">
    <text evidence="5">Heterooligomer composed of large and small subunits.</text>
</comment>
<evidence type="ECO:0000259" key="7">
    <source>
        <dbReference type="Pfam" id="PF02601"/>
    </source>
</evidence>
<dbReference type="NCBIfam" id="TIGR00237">
    <property type="entry name" value="xseA"/>
    <property type="match status" value="1"/>
</dbReference>
<name>A0ABQ0PYP3_9PROT</name>
<organism evidence="9 10">
    <name type="scientific">Asaia krungthepensis NRIC 0535</name>
    <dbReference type="NCBI Taxonomy" id="1307925"/>
    <lineage>
        <taxon>Bacteria</taxon>
        <taxon>Pseudomonadati</taxon>
        <taxon>Pseudomonadota</taxon>
        <taxon>Alphaproteobacteria</taxon>
        <taxon>Acetobacterales</taxon>
        <taxon>Acetobacteraceae</taxon>
        <taxon>Asaia</taxon>
    </lineage>
</organism>
<dbReference type="PANTHER" id="PTHR30008:SF0">
    <property type="entry name" value="EXODEOXYRIBONUCLEASE 7 LARGE SUBUNIT"/>
    <property type="match status" value="1"/>
</dbReference>
<proteinExistence type="inferred from homology"/>
<comment type="catalytic activity">
    <reaction evidence="5 6">
        <text>Exonucleolytic cleavage in either 5'- to 3'- or 3'- to 5'-direction to yield nucleoside 5'-phosphates.</text>
        <dbReference type="EC" id="3.1.11.6"/>
    </reaction>
</comment>
<dbReference type="Proteomes" id="UP001062776">
    <property type="component" value="Unassembled WGS sequence"/>
</dbReference>
<comment type="function">
    <text evidence="5">Bidirectionally degrades single-stranded DNA into large acid-insoluble oligonucleotides, which are then degraded further into small acid-soluble oligonucleotides.</text>
</comment>
<feature type="domain" description="OB-fold nucleic acid binding" evidence="8">
    <location>
        <begin position="15"/>
        <end position="107"/>
    </location>
</feature>
<evidence type="ECO:0000313" key="9">
    <source>
        <dbReference type="EMBL" id="GBQ84886.1"/>
    </source>
</evidence>
<dbReference type="CDD" id="cd04489">
    <property type="entry name" value="ExoVII_LU_OBF"/>
    <property type="match status" value="1"/>
</dbReference>
<comment type="similarity">
    <text evidence="5 6">Belongs to the XseA family.</text>
</comment>
<keyword evidence="10" id="KW-1185">Reference proteome</keyword>
<dbReference type="Pfam" id="PF13742">
    <property type="entry name" value="tRNA_anti_2"/>
    <property type="match status" value="1"/>
</dbReference>
<dbReference type="RefSeq" id="WP_264814447.1">
    <property type="nucleotide sequence ID" value="NZ_BAPV01000004.1"/>
</dbReference>
<comment type="caution">
    <text evidence="9">The sequence shown here is derived from an EMBL/GenBank/DDBJ whole genome shotgun (WGS) entry which is preliminary data.</text>
</comment>
<evidence type="ECO:0000256" key="2">
    <source>
        <dbReference type="ARBA" id="ARBA00022722"/>
    </source>
</evidence>
<dbReference type="EC" id="3.1.11.6" evidence="5"/>
<keyword evidence="1 5" id="KW-0963">Cytoplasm</keyword>
<evidence type="ECO:0000259" key="8">
    <source>
        <dbReference type="Pfam" id="PF13742"/>
    </source>
</evidence>
<dbReference type="HAMAP" id="MF_00378">
    <property type="entry name" value="Exonuc_7_L"/>
    <property type="match status" value="1"/>
</dbReference>
<dbReference type="InterPro" id="IPR020579">
    <property type="entry name" value="Exonuc_VII_lsu_C"/>
</dbReference>
<evidence type="ECO:0000256" key="3">
    <source>
        <dbReference type="ARBA" id="ARBA00022801"/>
    </source>
</evidence>
<keyword evidence="3 5" id="KW-0378">Hydrolase</keyword>
<evidence type="ECO:0000256" key="5">
    <source>
        <dbReference type="HAMAP-Rule" id="MF_00378"/>
    </source>
</evidence>
<dbReference type="EMBL" id="BAPV01000004">
    <property type="protein sequence ID" value="GBQ84886.1"/>
    <property type="molecule type" value="Genomic_DNA"/>
</dbReference>
<dbReference type="PANTHER" id="PTHR30008">
    <property type="entry name" value="EXODEOXYRIBONUCLEASE 7 LARGE SUBUNIT"/>
    <property type="match status" value="1"/>
</dbReference>
<dbReference type="InterPro" id="IPR003753">
    <property type="entry name" value="Exonuc_VII_L"/>
</dbReference>
<accession>A0ABQ0PYP3</accession>
<evidence type="ECO:0000256" key="1">
    <source>
        <dbReference type="ARBA" id="ARBA00022490"/>
    </source>
</evidence>
<feature type="domain" description="Exonuclease VII large subunit C-terminal" evidence="7">
    <location>
        <begin position="131"/>
        <end position="462"/>
    </location>
</feature>
<reference evidence="9" key="1">
    <citation type="submission" date="2013-04" db="EMBL/GenBank/DDBJ databases">
        <title>The genome sequencing project of 58 acetic acid bacteria.</title>
        <authorList>
            <person name="Okamoto-Kainuma A."/>
            <person name="Ishikawa M."/>
            <person name="Umino S."/>
            <person name="Koizumi Y."/>
            <person name="Shiwa Y."/>
            <person name="Yoshikawa H."/>
            <person name="Matsutani M."/>
            <person name="Matsushita K."/>
        </authorList>
    </citation>
    <scope>NUCLEOTIDE SEQUENCE</scope>
    <source>
        <strain evidence="9">NRIC 0535</strain>
    </source>
</reference>
<dbReference type="Pfam" id="PF02601">
    <property type="entry name" value="Exonuc_VII_L"/>
    <property type="match status" value="1"/>
</dbReference>
<keyword evidence="2 5" id="KW-0540">Nuclease</keyword>
<evidence type="ECO:0000256" key="4">
    <source>
        <dbReference type="ARBA" id="ARBA00022839"/>
    </source>
</evidence>
<evidence type="ECO:0000313" key="10">
    <source>
        <dbReference type="Proteomes" id="UP001062776"/>
    </source>
</evidence>